<sequence length="285" mass="32828">MTGSPFKIHYGKKLQKVASKKYFFKMIIIRSVMQNSLFNKQPFTSSRRNSSSINDKSKNKKLCSIIKTIFQKMCFSLLDRGLISQPVLIQKYIQGCVRNERDSQKALYKHFYSFAMGICLRYANDRLDAAGILNDGFFKAFKNIAKYETSKAFLPWLGRIITNTAIDYYRANLKFADHVDIQDHENIAHTNSVYDKLAYNDLLALVQNLSPAYRTVFNLFAIDGYSHEEIAEMLGISIGTSKSNLFKARQKLQEMLKATDAKTYQVRSSEVDRNLLQVRLNTNMQ</sequence>
<dbReference type="SUPFAM" id="SSF88946">
    <property type="entry name" value="Sigma2 domain of RNA polymerase sigma factors"/>
    <property type="match status" value="1"/>
</dbReference>
<keyword evidence="4" id="KW-0804">Transcription</keyword>
<dbReference type="SUPFAM" id="SSF88659">
    <property type="entry name" value="Sigma3 and sigma4 domains of RNA polymerase sigma factors"/>
    <property type="match status" value="1"/>
</dbReference>
<evidence type="ECO:0000256" key="3">
    <source>
        <dbReference type="ARBA" id="ARBA00023082"/>
    </source>
</evidence>
<evidence type="ECO:0000259" key="6">
    <source>
        <dbReference type="Pfam" id="PF08281"/>
    </source>
</evidence>
<dbReference type="Gene3D" id="1.10.10.10">
    <property type="entry name" value="Winged helix-like DNA-binding domain superfamily/Winged helix DNA-binding domain"/>
    <property type="match status" value="1"/>
</dbReference>
<dbReference type="EMBL" id="JX312072">
    <property type="protein sequence ID" value="AFS18502.1"/>
    <property type="molecule type" value="Genomic_DNA"/>
</dbReference>
<dbReference type="Pfam" id="PF08281">
    <property type="entry name" value="Sigma70_r4_2"/>
    <property type="match status" value="1"/>
</dbReference>
<dbReference type="GO" id="GO:0006352">
    <property type="term" value="P:DNA-templated transcription initiation"/>
    <property type="evidence" value="ECO:0007669"/>
    <property type="project" value="InterPro"/>
</dbReference>
<accession>J9WUS7</accession>
<gene>
    <name evidence="7" type="primary">rpoE</name>
</gene>
<dbReference type="InterPro" id="IPR007627">
    <property type="entry name" value="RNA_pol_sigma70_r2"/>
</dbReference>
<dbReference type="AlphaFoldDB" id="J9WUS7"/>
<evidence type="ECO:0000256" key="2">
    <source>
        <dbReference type="ARBA" id="ARBA00023015"/>
    </source>
</evidence>
<dbReference type="PANTHER" id="PTHR43133:SF46">
    <property type="entry name" value="RNA POLYMERASE SIGMA-70 FACTOR ECF SUBFAMILY"/>
    <property type="match status" value="1"/>
</dbReference>
<comment type="similarity">
    <text evidence="1">Belongs to the sigma-70 factor family. ECF subfamily.</text>
</comment>
<protein>
    <submittedName>
        <fullName evidence="7">ECF subfamily RNA polymerase sigma-24 factor</fullName>
    </submittedName>
</protein>
<dbReference type="InterPro" id="IPR014284">
    <property type="entry name" value="RNA_pol_sigma-70_dom"/>
</dbReference>
<reference evidence="7" key="1">
    <citation type="submission" date="2012-07" db="EMBL/GenBank/DDBJ databases">
        <title>Pedobacter sp. MTN11 iucC and iucD genes requiered for production of the biosurfactant siderolipids.</title>
        <authorList>
            <person name="Herrera-Martinez A."/>
            <person name="Mark M.J."/>
            <person name="Legatzki A."/>
            <person name="Wolfe G."/>
            <person name="Bates R.B."/>
            <person name="Pemberton J.E."/>
            <person name="Maier R.M."/>
        </authorList>
    </citation>
    <scope>NUCLEOTIDE SEQUENCE</scope>
    <source>
        <strain evidence="7">MTN11</strain>
    </source>
</reference>
<evidence type="ECO:0000313" key="7">
    <source>
        <dbReference type="EMBL" id="AFS18502.1"/>
    </source>
</evidence>
<organism evidence="7">
    <name type="scientific">Flavobacterium sp. MTN11</name>
    <dbReference type="NCBI Taxonomy" id="216443"/>
    <lineage>
        <taxon>Bacteria</taxon>
        <taxon>Pseudomonadati</taxon>
        <taxon>Bacteroidota</taxon>
        <taxon>Flavobacteriia</taxon>
        <taxon>Flavobacteriales</taxon>
        <taxon>Flavobacteriaceae</taxon>
        <taxon>Flavobacterium</taxon>
    </lineage>
</organism>
<feature type="domain" description="RNA polymerase sigma-70 region 2" evidence="5">
    <location>
        <begin position="107"/>
        <end position="172"/>
    </location>
</feature>
<evidence type="ECO:0000256" key="1">
    <source>
        <dbReference type="ARBA" id="ARBA00010641"/>
    </source>
</evidence>
<dbReference type="Pfam" id="PF04542">
    <property type="entry name" value="Sigma70_r2"/>
    <property type="match status" value="1"/>
</dbReference>
<dbReference type="InterPro" id="IPR013325">
    <property type="entry name" value="RNA_pol_sigma_r2"/>
</dbReference>
<dbReference type="CDD" id="cd06171">
    <property type="entry name" value="Sigma70_r4"/>
    <property type="match status" value="1"/>
</dbReference>
<dbReference type="NCBIfam" id="TIGR02937">
    <property type="entry name" value="sigma70-ECF"/>
    <property type="match status" value="1"/>
</dbReference>
<dbReference type="InterPro" id="IPR036388">
    <property type="entry name" value="WH-like_DNA-bd_sf"/>
</dbReference>
<dbReference type="PANTHER" id="PTHR43133">
    <property type="entry name" value="RNA POLYMERASE ECF-TYPE SIGMA FACTO"/>
    <property type="match status" value="1"/>
</dbReference>
<evidence type="ECO:0000259" key="5">
    <source>
        <dbReference type="Pfam" id="PF04542"/>
    </source>
</evidence>
<dbReference type="InterPro" id="IPR013324">
    <property type="entry name" value="RNA_pol_sigma_r3/r4-like"/>
</dbReference>
<proteinExistence type="inferred from homology"/>
<dbReference type="Gene3D" id="1.10.1740.10">
    <property type="match status" value="1"/>
</dbReference>
<evidence type="ECO:0000256" key="4">
    <source>
        <dbReference type="ARBA" id="ARBA00023163"/>
    </source>
</evidence>
<dbReference type="InterPro" id="IPR039425">
    <property type="entry name" value="RNA_pol_sigma-70-like"/>
</dbReference>
<keyword evidence="3" id="KW-0731">Sigma factor</keyword>
<dbReference type="GO" id="GO:0003677">
    <property type="term" value="F:DNA binding"/>
    <property type="evidence" value="ECO:0007669"/>
    <property type="project" value="InterPro"/>
</dbReference>
<name>J9WUS7_9FLAO</name>
<dbReference type="InterPro" id="IPR013249">
    <property type="entry name" value="RNA_pol_sigma70_r4_t2"/>
</dbReference>
<keyword evidence="2" id="KW-0805">Transcription regulation</keyword>
<feature type="domain" description="RNA polymerase sigma factor 70 region 4 type 2" evidence="6">
    <location>
        <begin position="201"/>
        <end position="252"/>
    </location>
</feature>
<dbReference type="GO" id="GO:0016987">
    <property type="term" value="F:sigma factor activity"/>
    <property type="evidence" value="ECO:0007669"/>
    <property type="project" value="UniProtKB-KW"/>
</dbReference>